<dbReference type="EMBL" id="JAEHFJ010000001">
    <property type="protein sequence ID" value="MBJ2172996.1"/>
    <property type="molecule type" value="Genomic_DNA"/>
</dbReference>
<evidence type="ECO:0000313" key="7">
    <source>
        <dbReference type="Proteomes" id="UP000623301"/>
    </source>
</evidence>
<dbReference type="InterPro" id="IPR002508">
    <property type="entry name" value="MurNAc-LAA_cat"/>
</dbReference>
<organism evidence="6 7">
    <name type="scientific">Aureibaculum flavum</name>
    <dbReference type="NCBI Taxonomy" id="2795986"/>
    <lineage>
        <taxon>Bacteria</taxon>
        <taxon>Pseudomonadati</taxon>
        <taxon>Bacteroidota</taxon>
        <taxon>Flavobacteriia</taxon>
        <taxon>Flavobacteriales</taxon>
        <taxon>Flavobacteriaceae</taxon>
        <taxon>Aureibaculum</taxon>
    </lineage>
</organism>
<evidence type="ECO:0000256" key="2">
    <source>
        <dbReference type="ARBA" id="ARBA00011901"/>
    </source>
</evidence>
<name>A0ABS0WM14_9FLAO</name>
<comment type="catalytic activity">
    <reaction evidence="1">
        <text>Hydrolyzes the link between N-acetylmuramoyl residues and L-amino acid residues in certain cell-wall glycopeptides.</text>
        <dbReference type="EC" id="3.5.1.28"/>
    </reaction>
</comment>
<dbReference type="InterPro" id="IPR050695">
    <property type="entry name" value="N-acetylmuramoyl_amidase_3"/>
</dbReference>
<evidence type="ECO:0000256" key="3">
    <source>
        <dbReference type="ARBA" id="ARBA00022801"/>
    </source>
</evidence>
<evidence type="ECO:0000313" key="6">
    <source>
        <dbReference type="EMBL" id="MBJ2172996.1"/>
    </source>
</evidence>
<protein>
    <recommendedName>
        <fullName evidence="2">N-acetylmuramoyl-L-alanine amidase</fullName>
        <ecNumber evidence="2">3.5.1.28</ecNumber>
    </recommendedName>
</protein>
<keyword evidence="3" id="KW-0378">Hydrolase</keyword>
<sequence>MNTPLFKTIIKKFFLLSITFFLVLQANSVSAQKKFKVVIDAGHGGTDPGNLGNGYFEKDIVLKIALEVGKLLKSDESFEVIYTRDDDTFIELNQRGKIAQKSKADLFVSIHCDAFGKSSAYGAGTFVLGLHENDRNFEIAKKENSVILLEDNYKENYDGFDPNAPESVIGLTLMQEEFLDQSLALASLIQNNFTGDLKRKDRLVKQAGFLVLRNTFMPSVLVETGFLTNKAEGAYLNSKKGQQEMATSIFKAIKSYKKQIDANTVVEVKPKVKPKVDVTPKTRIVKGVDFKVQISSSTKKVATASYNFKGLKGIERVRVGAHHKYYYGITSDYNKAVALRTEAKAKGYKGAFIVAFKNEKKISVKDALASK</sequence>
<feature type="domain" description="MurNAc-LAA" evidence="5">
    <location>
        <begin position="96"/>
        <end position="254"/>
    </location>
</feature>
<dbReference type="Proteomes" id="UP000623301">
    <property type="component" value="Unassembled WGS sequence"/>
</dbReference>
<evidence type="ECO:0000259" key="5">
    <source>
        <dbReference type="SMART" id="SM00646"/>
    </source>
</evidence>
<feature type="signal peptide" evidence="4">
    <location>
        <begin position="1"/>
        <end position="31"/>
    </location>
</feature>
<reference evidence="6 7" key="1">
    <citation type="submission" date="2020-12" db="EMBL/GenBank/DDBJ databases">
        <title>Aureibaculum luteum sp. nov. and Aureibaculum flavum sp. nov., novel members of the family Flavobacteriaceae isolated from Antarctic intertidal sediments.</title>
        <authorList>
            <person name="He X."/>
            <person name="Zhang X."/>
        </authorList>
    </citation>
    <scope>NUCLEOTIDE SEQUENCE [LARGE SCALE GENOMIC DNA]</scope>
    <source>
        <strain evidence="6 7">A20</strain>
    </source>
</reference>
<keyword evidence="4" id="KW-0732">Signal</keyword>
<evidence type="ECO:0000256" key="1">
    <source>
        <dbReference type="ARBA" id="ARBA00001561"/>
    </source>
</evidence>
<proteinExistence type="predicted"/>
<dbReference type="EC" id="3.5.1.28" evidence="2"/>
<dbReference type="PANTHER" id="PTHR30404">
    <property type="entry name" value="N-ACETYLMURAMOYL-L-ALANINE AMIDASE"/>
    <property type="match status" value="1"/>
</dbReference>
<feature type="chain" id="PRO_5046305673" description="N-acetylmuramoyl-L-alanine amidase" evidence="4">
    <location>
        <begin position="32"/>
        <end position="371"/>
    </location>
</feature>
<dbReference type="Gene3D" id="3.40.630.40">
    <property type="entry name" value="Zn-dependent exopeptidases"/>
    <property type="match status" value="1"/>
</dbReference>
<dbReference type="CDD" id="cd02696">
    <property type="entry name" value="MurNAc-LAA"/>
    <property type="match status" value="1"/>
</dbReference>
<comment type="caution">
    <text evidence="6">The sequence shown here is derived from an EMBL/GenBank/DDBJ whole genome shotgun (WGS) entry which is preliminary data.</text>
</comment>
<accession>A0ABS0WM14</accession>
<dbReference type="SUPFAM" id="SSF53187">
    <property type="entry name" value="Zn-dependent exopeptidases"/>
    <property type="match status" value="1"/>
</dbReference>
<gene>
    <name evidence="6" type="ORF">JBL43_02025</name>
</gene>
<evidence type="ECO:0000256" key="4">
    <source>
        <dbReference type="SAM" id="SignalP"/>
    </source>
</evidence>
<dbReference type="PANTHER" id="PTHR30404:SF0">
    <property type="entry name" value="N-ACETYLMURAMOYL-L-ALANINE AMIDASE AMIC"/>
    <property type="match status" value="1"/>
</dbReference>
<dbReference type="SMART" id="SM00646">
    <property type="entry name" value="Ami_3"/>
    <property type="match status" value="1"/>
</dbReference>
<keyword evidence="7" id="KW-1185">Reference proteome</keyword>
<dbReference type="Pfam" id="PF01520">
    <property type="entry name" value="Amidase_3"/>
    <property type="match status" value="1"/>
</dbReference>